<feature type="transmembrane region" description="Helical" evidence="1">
    <location>
        <begin position="410"/>
        <end position="431"/>
    </location>
</feature>
<reference evidence="4 5" key="1">
    <citation type="submission" date="2015-06" db="EMBL/GenBank/DDBJ databases">
        <title>Genome sequence of Pseudoalteromonas peptidolytica.</title>
        <authorList>
            <person name="Xie B.-B."/>
            <person name="Rong J.-C."/>
            <person name="Qin Q.-L."/>
            <person name="Zhang Y.-Z."/>
        </authorList>
    </citation>
    <scope>NUCLEOTIDE SEQUENCE [LARGE SCALE GENOMIC DNA]</scope>
    <source>
        <strain evidence="4 5">F12-50-A1</strain>
    </source>
</reference>
<sequence length="543" mass="60725">MVKRILFLLSLLIISHKTLAVDNLTASVDKNPVLAGEYFTLSIVAQGKVKGTIPDVSALSNDFVTSPVNTSSRTSIINGSVASSTTWQMQLVARSPGTYTIPAFEVDGAKTQPIEISVVAREDQQQSKDIFVKTELKTPNLYVQQAALYTVKLYIGKDLLDGQLSDPISDGATFTQLGKASEEYEIIDGRRYMVLTREYMIQPQKSGDFTIKPPVFNGQIRDNYRRMATSAVGDSIDFSVSPIPADAADTWLPSEYLNFSEEWQPNESTFTVGTPITRTLSLTAVGVTKEQLPDIQIEDTDGFRIYPDTSERKQITRDGKVISQLIVSFAYLPQRAGDFVLPEVTLPWFNTITKREEIATLASKSLSVVQDPNQPVLPLTPKVTQQTRSNEPSQAVSTSTQQHTSYTVPLWVWALAVSGYIIWLVTLMFWWRASKSTVKQQPKMSQQTNSQPLISFEEAVKQNSTNAFYQALLNHTRQQNMSMAKWLQQQPESLKTQVNELQRSLYSNTQSSVDLSALFTEVKRSIKQAADKRSKQVLDTLYN</sequence>
<dbReference type="AlphaFoldDB" id="A0A8I0N0I4"/>
<feature type="chain" id="PRO_5034504189" description="DUF7939 domain-containing protein" evidence="2">
    <location>
        <begin position="21"/>
        <end position="543"/>
    </location>
</feature>
<evidence type="ECO:0000259" key="3">
    <source>
        <dbReference type="Pfam" id="PF25607"/>
    </source>
</evidence>
<feature type="signal peptide" evidence="2">
    <location>
        <begin position="1"/>
        <end position="20"/>
    </location>
</feature>
<evidence type="ECO:0000256" key="1">
    <source>
        <dbReference type="SAM" id="Phobius"/>
    </source>
</evidence>
<dbReference type="Pfam" id="PF25607">
    <property type="entry name" value="DUF7939"/>
    <property type="match status" value="1"/>
</dbReference>
<evidence type="ECO:0000313" key="4">
    <source>
        <dbReference type="EMBL" id="MBE0348490.1"/>
    </source>
</evidence>
<dbReference type="Proteomes" id="UP000660708">
    <property type="component" value="Unassembled WGS sequence"/>
</dbReference>
<feature type="domain" description="DUF7939" evidence="3">
    <location>
        <begin position="451"/>
        <end position="527"/>
    </location>
</feature>
<dbReference type="InterPro" id="IPR025738">
    <property type="entry name" value="BatD"/>
</dbReference>
<accession>A0A8I0N0I4</accession>
<proteinExistence type="predicted"/>
<dbReference type="InterPro" id="IPR057699">
    <property type="entry name" value="DUF7939"/>
</dbReference>
<keyword evidence="2" id="KW-0732">Signal</keyword>
<keyword evidence="1" id="KW-0472">Membrane</keyword>
<keyword evidence="1" id="KW-0812">Transmembrane</keyword>
<dbReference type="PANTHER" id="PTHR40940">
    <property type="entry name" value="PROTEIN BATD-RELATED"/>
    <property type="match status" value="1"/>
</dbReference>
<name>A0A8I0N0I4_9GAMM</name>
<organism evidence="4 5">
    <name type="scientific">Pseudoalteromonas peptidolytica F12-50-A1</name>
    <dbReference type="NCBI Taxonomy" id="1315280"/>
    <lineage>
        <taxon>Bacteria</taxon>
        <taxon>Pseudomonadati</taxon>
        <taxon>Pseudomonadota</taxon>
        <taxon>Gammaproteobacteria</taxon>
        <taxon>Alteromonadales</taxon>
        <taxon>Pseudoalteromonadaceae</taxon>
        <taxon>Pseudoalteromonas</taxon>
    </lineage>
</organism>
<dbReference type="RefSeq" id="WP_147391225.1">
    <property type="nucleotide sequence ID" value="NZ_AQHF01000034.1"/>
</dbReference>
<comment type="caution">
    <text evidence="4">The sequence shown here is derived from an EMBL/GenBank/DDBJ whole genome shotgun (WGS) entry which is preliminary data.</text>
</comment>
<dbReference type="EMBL" id="AQHF01000034">
    <property type="protein sequence ID" value="MBE0348490.1"/>
    <property type="molecule type" value="Genomic_DNA"/>
</dbReference>
<keyword evidence="1" id="KW-1133">Transmembrane helix</keyword>
<evidence type="ECO:0000313" key="5">
    <source>
        <dbReference type="Proteomes" id="UP000660708"/>
    </source>
</evidence>
<dbReference type="PANTHER" id="PTHR40940:SF1">
    <property type="entry name" value="PROTEIN BATD"/>
    <property type="match status" value="1"/>
</dbReference>
<gene>
    <name evidence="4" type="ORF">PPEP_b0245</name>
</gene>
<dbReference type="Pfam" id="PF13584">
    <property type="entry name" value="BatD"/>
    <property type="match status" value="1"/>
</dbReference>
<keyword evidence="5" id="KW-1185">Reference proteome</keyword>
<evidence type="ECO:0000256" key="2">
    <source>
        <dbReference type="SAM" id="SignalP"/>
    </source>
</evidence>
<protein>
    <recommendedName>
        <fullName evidence="3">DUF7939 domain-containing protein</fullName>
    </recommendedName>
</protein>